<sequence>MGYLQNFAALLLGSAVLHAVIILLSFRPRVNAPRVGKRPGLLGLWRARAHFYNNGKALTKEGYDRYKSSVYWIQTGDMERLVISNRYIDELRKYPSSYLDSKMAVVERNLGWYNGVDIILKSTAHVDVCHTQLVQNLDILPRVFESELEACFRDRDIIHFYNATGLILDMVNRVTAKILVGEPLCYDAKWLQTSLETTVNTGLLCRYLQRYPAFLRPFMNYFAPARMNLDRNHSVAQNLLSKRIKGRNRGDKNKDILQWLMDTYEEKGPEISFLTNQIQFVATAAVRSTAASLLNTMYDLLSFPQYQTLLRQEIREAIAEHGGWSLAAVENMKRLDSFIKESQRMNHHILLSFNRKVQRTIKLHDGTTLHPGTFISTPAYWGAMDPAIFPNADEFQPWRWFELRSQAERENKNTVPYLASSISLENLFWGYGRNACPGRFMAAAEIKLLVAWMLHHFDITFPEGQDSRPESLFVDERVVPDPNQDIGFQLRQDNDKTY</sequence>
<keyword evidence="2" id="KW-1185">Reference proteome</keyword>
<proteinExistence type="predicted"/>
<dbReference type="EMBL" id="MU003560">
    <property type="protein sequence ID" value="KAF2462876.1"/>
    <property type="molecule type" value="Genomic_DNA"/>
</dbReference>
<gene>
    <name evidence="1" type="ORF">BDR25DRAFT_385441</name>
</gene>
<dbReference type="Proteomes" id="UP000799755">
    <property type="component" value="Unassembled WGS sequence"/>
</dbReference>
<evidence type="ECO:0000313" key="1">
    <source>
        <dbReference type="EMBL" id="KAF2462876.1"/>
    </source>
</evidence>
<reference evidence="1" key="1">
    <citation type="journal article" date="2020" name="Stud. Mycol.">
        <title>101 Dothideomycetes genomes: a test case for predicting lifestyles and emergence of pathogens.</title>
        <authorList>
            <person name="Haridas S."/>
            <person name="Albert R."/>
            <person name="Binder M."/>
            <person name="Bloem J."/>
            <person name="Labutti K."/>
            <person name="Salamov A."/>
            <person name="Andreopoulos B."/>
            <person name="Baker S."/>
            <person name="Barry K."/>
            <person name="Bills G."/>
            <person name="Bluhm B."/>
            <person name="Cannon C."/>
            <person name="Castanera R."/>
            <person name="Culley D."/>
            <person name="Daum C."/>
            <person name="Ezra D."/>
            <person name="Gonzalez J."/>
            <person name="Henrissat B."/>
            <person name="Kuo A."/>
            <person name="Liang C."/>
            <person name="Lipzen A."/>
            <person name="Lutzoni F."/>
            <person name="Magnuson J."/>
            <person name="Mondo S."/>
            <person name="Nolan M."/>
            <person name="Ohm R."/>
            <person name="Pangilinan J."/>
            <person name="Park H.-J."/>
            <person name="Ramirez L."/>
            <person name="Alfaro M."/>
            <person name="Sun H."/>
            <person name="Tritt A."/>
            <person name="Yoshinaga Y."/>
            <person name="Zwiers L.-H."/>
            <person name="Turgeon B."/>
            <person name="Goodwin S."/>
            <person name="Spatafora J."/>
            <person name="Crous P."/>
            <person name="Grigoriev I."/>
        </authorList>
    </citation>
    <scope>NUCLEOTIDE SEQUENCE</scope>
    <source>
        <strain evidence="1">ATCC 200398</strain>
    </source>
</reference>
<comment type="caution">
    <text evidence="1">The sequence shown here is derived from an EMBL/GenBank/DDBJ whole genome shotgun (WGS) entry which is preliminary data.</text>
</comment>
<name>A0ACB6Q9Q3_9PLEO</name>
<evidence type="ECO:0000313" key="2">
    <source>
        <dbReference type="Proteomes" id="UP000799755"/>
    </source>
</evidence>
<organism evidence="1 2">
    <name type="scientific">Lindgomyces ingoldianus</name>
    <dbReference type="NCBI Taxonomy" id="673940"/>
    <lineage>
        <taxon>Eukaryota</taxon>
        <taxon>Fungi</taxon>
        <taxon>Dikarya</taxon>
        <taxon>Ascomycota</taxon>
        <taxon>Pezizomycotina</taxon>
        <taxon>Dothideomycetes</taxon>
        <taxon>Pleosporomycetidae</taxon>
        <taxon>Pleosporales</taxon>
        <taxon>Lindgomycetaceae</taxon>
        <taxon>Lindgomyces</taxon>
    </lineage>
</organism>
<accession>A0ACB6Q9Q3</accession>
<protein>
    <submittedName>
        <fullName evidence="1">Cytochrome P450</fullName>
    </submittedName>
</protein>